<evidence type="ECO:0000313" key="2">
    <source>
        <dbReference type="EMBL" id="GIQ92512.1"/>
    </source>
</evidence>
<dbReference type="Proteomes" id="UP000265618">
    <property type="component" value="Unassembled WGS sequence"/>
</dbReference>
<sequence length="149" mass="16553">MGFDLFSLRTLNDYEPDLTDNSEGEDRHVGSGPHAHSVDTVQWTTPTLAAMWQGCIQSKQVTPGFADEFLGTYCNWYPSLLLPHTLDVDGLLQTPPVLPRSLVIHLPSFLTRSLDLVRPLLKKRWRPGHAEAPSLSLFIRTLSCAAVAT</sequence>
<reference evidence="2 3" key="1">
    <citation type="journal article" date="2018" name="PLoS ONE">
        <title>The draft genome of Kipferlia bialata reveals reductive genome evolution in fornicate parasites.</title>
        <authorList>
            <person name="Tanifuji G."/>
            <person name="Takabayashi S."/>
            <person name="Kume K."/>
            <person name="Takagi M."/>
            <person name="Nakayama T."/>
            <person name="Kamikawa R."/>
            <person name="Inagaki Y."/>
            <person name="Hashimoto T."/>
        </authorList>
    </citation>
    <scope>NUCLEOTIDE SEQUENCE [LARGE SCALE GENOMIC DNA]</scope>
    <source>
        <strain evidence="2">NY0173</strain>
    </source>
</reference>
<protein>
    <submittedName>
        <fullName evidence="2">Uncharacterized protein</fullName>
    </submittedName>
</protein>
<proteinExistence type="predicted"/>
<organism evidence="2 3">
    <name type="scientific">Kipferlia bialata</name>
    <dbReference type="NCBI Taxonomy" id="797122"/>
    <lineage>
        <taxon>Eukaryota</taxon>
        <taxon>Metamonada</taxon>
        <taxon>Carpediemonas-like organisms</taxon>
        <taxon>Kipferlia</taxon>
    </lineage>
</organism>
<feature type="non-terminal residue" evidence="2">
    <location>
        <position position="1"/>
    </location>
</feature>
<accession>A0A9K3DCV0</accession>
<feature type="region of interest" description="Disordered" evidence="1">
    <location>
        <begin position="16"/>
        <end position="36"/>
    </location>
</feature>
<dbReference type="AlphaFoldDB" id="A0A9K3DCV0"/>
<evidence type="ECO:0000256" key="1">
    <source>
        <dbReference type="SAM" id="MobiDB-lite"/>
    </source>
</evidence>
<keyword evidence="3" id="KW-1185">Reference proteome</keyword>
<dbReference type="EMBL" id="BDIP01009880">
    <property type="protein sequence ID" value="GIQ92512.1"/>
    <property type="molecule type" value="Genomic_DNA"/>
</dbReference>
<gene>
    <name evidence="2" type="ORF">KIPB_016326</name>
</gene>
<evidence type="ECO:0000313" key="3">
    <source>
        <dbReference type="Proteomes" id="UP000265618"/>
    </source>
</evidence>
<comment type="caution">
    <text evidence="2">The sequence shown here is derived from an EMBL/GenBank/DDBJ whole genome shotgun (WGS) entry which is preliminary data.</text>
</comment>
<name>A0A9K3DCV0_9EUKA</name>